<dbReference type="GO" id="GO:0016757">
    <property type="term" value="F:glycosyltransferase activity"/>
    <property type="evidence" value="ECO:0007669"/>
    <property type="project" value="UniProtKB-KW"/>
</dbReference>
<dbReference type="InterPro" id="IPR011013">
    <property type="entry name" value="Gal_mutarotase_sf_dom"/>
</dbReference>
<dbReference type="InterPro" id="IPR037018">
    <property type="entry name" value="GH65_N"/>
</dbReference>
<keyword evidence="2" id="KW-0808">Transferase</keyword>
<name>A0A6C2U0M1_PONDE</name>
<dbReference type="InterPro" id="IPR008928">
    <property type="entry name" value="6-hairpin_glycosidase_sf"/>
</dbReference>
<feature type="domain" description="Glycosyl hydrolase 94 supersandwich" evidence="3">
    <location>
        <begin position="36"/>
        <end position="297"/>
    </location>
</feature>
<dbReference type="Gene3D" id="2.70.98.40">
    <property type="entry name" value="Glycoside hydrolase, family 65, N-terminal domain"/>
    <property type="match status" value="1"/>
</dbReference>
<dbReference type="InterPro" id="IPR010383">
    <property type="entry name" value="Glyco_hydrolase_94_b-supersand"/>
</dbReference>
<dbReference type="InterPro" id="IPR033432">
    <property type="entry name" value="GH94_catalytic"/>
</dbReference>
<evidence type="ECO:0000256" key="2">
    <source>
        <dbReference type="ARBA" id="ARBA00022679"/>
    </source>
</evidence>
<feature type="domain" description="Glycosyl hydrolase 94 catalytic" evidence="4">
    <location>
        <begin position="316"/>
        <end position="705"/>
    </location>
</feature>
<gene>
    <name evidence="5" type="primary">chbP_1</name>
    <name evidence="5" type="ORF">PDESU_02057</name>
</gene>
<dbReference type="InterPro" id="IPR052047">
    <property type="entry name" value="GH94_Enzymes"/>
</dbReference>
<dbReference type="GO" id="GO:0005975">
    <property type="term" value="P:carbohydrate metabolic process"/>
    <property type="evidence" value="ECO:0007669"/>
    <property type="project" value="InterPro"/>
</dbReference>
<evidence type="ECO:0000256" key="1">
    <source>
        <dbReference type="ARBA" id="ARBA00022676"/>
    </source>
</evidence>
<dbReference type="EMBL" id="CAAHFG010000001">
    <property type="protein sequence ID" value="VGO13500.1"/>
    <property type="molecule type" value="Genomic_DNA"/>
</dbReference>
<evidence type="ECO:0000313" key="5">
    <source>
        <dbReference type="EMBL" id="VGO13500.1"/>
    </source>
</evidence>
<reference evidence="5 6" key="1">
    <citation type="submission" date="2019-04" db="EMBL/GenBank/DDBJ databases">
        <authorList>
            <person name="Van Vliet M D."/>
        </authorList>
    </citation>
    <scope>NUCLEOTIDE SEQUENCE [LARGE SCALE GENOMIC DNA]</scope>
    <source>
        <strain evidence="5 6">F1</strain>
    </source>
</reference>
<evidence type="ECO:0000259" key="4">
    <source>
        <dbReference type="Pfam" id="PF17167"/>
    </source>
</evidence>
<dbReference type="PANTHER" id="PTHR37469">
    <property type="entry name" value="CELLOBIONIC ACID PHOSPHORYLASE-RELATED"/>
    <property type="match status" value="1"/>
</dbReference>
<dbReference type="Pfam" id="PF06165">
    <property type="entry name" value="GH94_b-supersand"/>
    <property type="match status" value="1"/>
</dbReference>
<evidence type="ECO:0000313" key="6">
    <source>
        <dbReference type="Proteomes" id="UP000366872"/>
    </source>
</evidence>
<dbReference type="Gene3D" id="1.50.10.10">
    <property type="match status" value="1"/>
</dbReference>
<proteinExistence type="predicted"/>
<dbReference type="RefSeq" id="WP_136079069.1">
    <property type="nucleotide sequence ID" value="NZ_CAAHFG010000001.1"/>
</dbReference>
<dbReference type="AlphaFoldDB" id="A0A6C2U0M1"/>
<dbReference type="Pfam" id="PF17167">
    <property type="entry name" value="Glyco_hydro_94"/>
    <property type="match status" value="1"/>
</dbReference>
<dbReference type="GO" id="GO:0030246">
    <property type="term" value="F:carbohydrate binding"/>
    <property type="evidence" value="ECO:0007669"/>
    <property type="project" value="InterPro"/>
</dbReference>
<dbReference type="SUPFAM" id="SSF48208">
    <property type="entry name" value="Six-hairpin glycosidases"/>
    <property type="match status" value="1"/>
</dbReference>
<evidence type="ECO:0000259" key="3">
    <source>
        <dbReference type="Pfam" id="PF06165"/>
    </source>
</evidence>
<dbReference type="SUPFAM" id="SSF74650">
    <property type="entry name" value="Galactose mutarotase-like"/>
    <property type="match status" value="1"/>
</dbReference>
<dbReference type="PANTHER" id="PTHR37469:SF2">
    <property type="entry name" value="CELLOBIONIC ACID PHOSPHORYLASE"/>
    <property type="match status" value="1"/>
</dbReference>
<keyword evidence="1" id="KW-0328">Glycosyltransferase</keyword>
<sequence>MADSGTLTEIIPAEFGGAAEKIPFEYKADGKELCIATPEPDRTLHNMMYNPNYLTMLDQGNCGMAKHMSPAGRNCKIVQNDRFVYVRDAESGEYFSVGFAPVYKDYERYECRNGQNYQVVENVTDGIEAVWRIYVPAGEDPVEVWDVRLRNVGDRTRKMQLFTYVPMNCDGEDLYCGELHRIAEYLPEQRAIFVCMDAPRYLEGVDLPWHNGFMAVNRNPDGWDASLGAVIGSRRTTQNPLAVEQGKCSNSKCAMFSPVGTLQIEMELAAGAQDEVRFMIGACDAVPMIDKLTAKYLSAGSLESDVHFDALLKVENDRAANLQVKTPDEVLNNMINVWSPKQIDYGVVWTRWGFKGYRDIIQQCQGAVIQQPEAALDQLLKACAHQYESGFGLRGWHPIDDLRYADSSQWMIGAFSEYLAETGDFQTLEKTVPFFDQGEASVYEHLRRSLLRLREDRGAHDLNLVFYGDWNDSLTGVCREGRGESVWLSMAFCRSCLILADIAEHIGKADDAAEYRLWQKEMAAAINEHAWDGNWYICALDDDANAIGSQQNDEGKIFLNMQSWAQLGKVVPEDRWEQSWSSVGQMLDSGWGLMLNWPAYTKYVHNVGRLSSIRPGAAENASVYTHGNAFMLLALLERGMADEAYELWNAVQPGNPERPVLNQPNVFFNGYYGPDSENRVGMGEHSWTTGSVPWMYQCVTEHMLGVRRTLGGLVIKPCLPSAWETASVQRIYRGTTYDIRIANPAKKAGSAVASITVDGQPHDASQPLPIDGEKHTVEVVLEA</sequence>
<keyword evidence="6" id="KW-1185">Reference proteome</keyword>
<dbReference type="InterPro" id="IPR012341">
    <property type="entry name" value="6hp_glycosidase-like_sf"/>
</dbReference>
<dbReference type="Proteomes" id="UP000366872">
    <property type="component" value="Unassembled WGS sequence"/>
</dbReference>
<dbReference type="Gene3D" id="2.60.420.10">
    <property type="entry name" value="Maltose phosphorylase, domain 3"/>
    <property type="match status" value="1"/>
</dbReference>
<organism evidence="5 6">
    <name type="scientific">Pontiella desulfatans</name>
    <dbReference type="NCBI Taxonomy" id="2750659"/>
    <lineage>
        <taxon>Bacteria</taxon>
        <taxon>Pseudomonadati</taxon>
        <taxon>Kiritimatiellota</taxon>
        <taxon>Kiritimatiellia</taxon>
        <taxon>Kiritimatiellales</taxon>
        <taxon>Pontiellaceae</taxon>
        <taxon>Pontiella</taxon>
    </lineage>
</organism>
<protein>
    <submittedName>
        <fullName evidence="5">N,N'-diacetylchitobiose phosphorylase</fullName>
    </submittedName>
</protein>
<accession>A0A6C2U0M1</accession>